<keyword evidence="3" id="KW-1185">Reference proteome</keyword>
<dbReference type="InterPro" id="IPR016181">
    <property type="entry name" value="Acyl_CoA_acyltransferase"/>
</dbReference>
<dbReference type="AlphaFoldDB" id="A0A2W5WR27"/>
<name>A0A2W5WR27_9MICO</name>
<proteinExistence type="predicted"/>
<dbReference type="PROSITE" id="PS51186">
    <property type="entry name" value="GNAT"/>
    <property type="match status" value="1"/>
</dbReference>
<dbReference type="EMBL" id="QKWH01000003">
    <property type="protein sequence ID" value="PZR53777.1"/>
    <property type="molecule type" value="Genomic_DNA"/>
</dbReference>
<gene>
    <name evidence="2" type="ORF">DNL40_06540</name>
</gene>
<dbReference type="SUPFAM" id="SSF55729">
    <property type="entry name" value="Acyl-CoA N-acyltransferases (Nat)"/>
    <property type="match status" value="1"/>
</dbReference>
<keyword evidence="2" id="KW-0808">Transferase</keyword>
<evidence type="ECO:0000313" key="3">
    <source>
        <dbReference type="Proteomes" id="UP000248783"/>
    </source>
</evidence>
<dbReference type="CDD" id="cd04301">
    <property type="entry name" value="NAT_SF"/>
    <property type="match status" value="1"/>
</dbReference>
<dbReference type="InterPro" id="IPR000182">
    <property type="entry name" value="GNAT_dom"/>
</dbReference>
<dbReference type="GO" id="GO:0016747">
    <property type="term" value="F:acyltransferase activity, transferring groups other than amino-acyl groups"/>
    <property type="evidence" value="ECO:0007669"/>
    <property type="project" value="InterPro"/>
</dbReference>
<evidence type="ECO:0000313" key="2">
    <source>
        <dbReference type="EMBL" id="PZR53777.1"/>
    </source>
</evidence>
<reference evidence="2 3" key="1">
    <citation type="submission" date="2018-06" db="EMBL/GenBank/DDBJ databases">
        <title>Whole genome sequencing of a novel hydrocarbon degrading bacterial strain, PW21 isolated from oil contaminated produced water sample.</title>
        <authorList>
            <person name="Nagkirti P."/>
            <person name="Shaikh A."/>
            <person name="Gowdaman V."/>
            <person name="Engineer A.E."/>
            <person name="Dagar S."/>
            <person name="Dhakephalkar P.K."/>
        </authorList>
    </citation>
    <scope>NUCLEOTIDE SEQUENCE [LARGE SCALE GENOMIC DNA]</scope>
    <source>
        <strain evidence="2 3">PW21</strain>
    </source>
</reference>
<dbReference type="Pfam" id="PF00583">
    <property type="entry name" value="Acetyltransf_1"/>
    <property type="match status" value="1"/>
</dbReference>
<organism evidence="2 3">
    <name type="scientific">Xylanimonas oleitrophica</name>
    <dbReference type="NCBI Taxonomy" id="2607479"/>
    <lineage>
        <taxon>Bacteria</taxon>
        <taxon>Bacillati</taxon>
        <taxon>Actinomycetota</taxon>
        <taxon>Actinomycetes</taxon>
        <taxon>Micrococcales</taxon>
        <taxon>Promicromonosporaceae</taxon>
        <taxon>Xylanimonas</taxon>
    </lineage>
</organism>
<dbReference type="RefSeq" id="WP_111250444.1">
    <property type="nucleotide sequence ID" value="NZ_QKWH01000003.1"/>
</dbReference>
<protein>
    <submittedName>
        <fullName evidence="2">GNAT family N-acetyltransferase</fullName>
    </submittedName>
</protein>
<sequence>MRAPGAHEWRAVRAVRLAMLADPSDAFGHGPEVEAVLPEEHWRALAEEWASEDRALRVAQTPDGAWAGVMGCRLRAHGPELTWVWVDPAHRGGPVTDALLAAIEDWARQRGDALHLVVFTDVPRAVSAYLRRGFAVVGDPVPAGETGRHDWIMRKPL</sequence>
<accession>A0A2W5WR27</accession>
<comment type="caution">
    <text evidence="2">The sequence shown here is derived from an EMBL/GenBank/DDBJ whole genome shotgun (WGS) entry which is preliminary data.</text>
</comment>
<feature type="domain" description="N-acetyltransferase" evidence="1">
    <location>
        <begin position="16"/>
        <end position="157"/>
    </location>
</feature>
<dbReference type="Gene3D" id="3.40.630.30">
    <property type="match status" value="1"/>
</dbReference>
<dbReference type="Proteomes" id="UP000248783">
    <property type="component" value="Unassembled WGS sequence"/>
</dbReference>
<evidence type="ECO:0000259" key="1">
    <source>
        <dbReference type="PROSITE" id="PS51186"/>
    </source>
</evidence>